<evidence type="ECO:0000313" key="2">
    <source>
        <dbReference type="EMBL" id="OWM80937.1"/>
    </source>
</evidence>
<dbReference type="EMBL" id="MTKT01002214">
    <property type="protein sequence ID" value="OWM80937.1"/>
    <property type="molecule type" value="Genomic_DNA"/>
</dbReference>
<dbReference type="PANTHER" id="PTHR35097:SF1">
    <property type="entry name" value="GDSL ESTERASE_LIPASE"/>
    <property type="match status" value="1"/>
</dbReference>
<feature type="compositionally biased region" description="Polar residues" evidence="1">
    <location>
        <begin position="188"/>
        <end position="205"/>
    </location>
</feature>
<dbReference type="Proteomes" id="UP000197138">
    <property type="component" value="Unassembled WGS sequence"/>
</dbReference>
<dbReference type="GeneID" id="116193070"/>
<protein>
    <submittedName>
        <fullName evidence="2">Uncharacterized protein</fullName>
    </submittedName>
</protein>
<sequence length="418" mass="45853">MEPTVAVFDGLKGFAKSTQDFVSGLIHHHDPSSSRNNPIEILKRLQREAFSDLMRLRDRQDKIERLLSIYKTSNKGPFEEAGTRVRGEVDVSGAVLKMDTVDQQNFDALRRAGIRTGVNARFTFETQIRGKDYFVAELMASQKAAEDFTDFSGNLPLSLSKVFYKANITDWFSAAAIPIGAHCRDIGNDSSSSRQGKGLTDNSSLGPPLVSQPPGSAFGVTARKANFMATLGHLVSGLEMPLDPHGIRHIFSTFGQVVCDLPREMKLSIVGVHQIPIISDQRLSLGPFAIPLSPLKRRQDSDVSVISTPGASSGSIAVMLESQLDEDTRIGGWVEMKSSDNKNMKWAIAVSDDSEDEFGWGLCLSGATEGSNRLNRFQVESYLKFNVGKRFTVKPGLVHVMDGSSRITALLVRSNWSL</sequence>
<evidence type="ECO:0000256" key="1">
    <source>
        <dbReference type="SAM" id="MobiDB-lite"/>
    </source>
</evidence>
<dbReference type="PANTHER" id="PTHR35097">
    <property type="entry name" value="GDSL ESTERASE/LIPASE"/>
    <property type="match status" value="1"/>
</dbReference>
<dbReference type="AlphaFoldDB" id="A0A218X7J2"/>
<evidence type="ECO:0000313" key="3">
    <source>
        <dbReference type="EMBL" id="PKI45635.1"/>
    </source>
</evidence>
<comment type="caution">
    <text evidence="2">The sequence shown here is derived from an EMBL/GenBank/DDBJ whole genome shotgun (WGS) entry which is preliminary data.</text>
</comment>
<keyword evidence="5" id="KW-1185">Reference proteome</keyword>
<evidence type="ECO:0000313" key="5">
    <source>
        <dbReference type="Proteomes" id="UP000233551"/>
    </source>
</evidence>
<dbReference type="STRING" id="22663.A0A218X7J2"/>
<reference evidence="2" key="2">
    <citation type="submission" date="2017-06" db="EMBL/GenBank/DDBJ databases">
        <title>The pomegranate genome and the genomics of punicalagin biosynthesis.</title>
        <authorList>
            <person name="Xu C."/>
        </authorList>
    </citation>
    <scope>NUCLEOTIDE SEQUENCE [LARGE SCALE GENOMIC DNA]</scope>
    <source>
        <tissue evidence="2">Fresh leaf</tissue>
    </source>
</reference>
<accession>A0A218X7J2</accession>
<evidence type="ECO:0000313" key="4">
    <source>
        <dbReference type="Proteomes" id="UP000197138"/>
    </source>
</evidence>
<dbReference type="OrthoDB" id="2017825at2759"/>
<organism evidence="2 4">
    <name type="scientific">Punica granatum</name>
    <name type="common">Pomegranate</name>
    <dbReference type="NCBI Taxonomy" id="22663"/>
    <lineage>
        <taxon>Eukaryota</taxon>
        <taxon>Viridiplantae</taxon>
        <taxon>Streptophyta</taxon>
        <taxon>Embryophyta</taxon>
        <taxon>Tracheophyta</taxon>
        <taxon>Spermatophyta</taxon>
        <taxon>Magnoliopsida</taxon>
        <taxon>eudicotyledons</taxon>
        <taxon>Gunneridae</taxon>
        <taxon>Pentapetalae</taxon>
        <taxon>rosids</taxon>
        <taxon>malvids</taxon>
        <taxon>Myrtales</taxon>
        <taxon>Lythraceae</taxon>
        <taxon>Punica</taxon>
    </lineage>
</organism>
<proteinExistence type="predicted"/>
<gene>
    <name evidence="2" type="ORF">CDL15_Pgr006968</name>
    <name evidence="3" type="ORF">CRG98_033951</name>
</gene>
<feature type="region of interest" description="Disordered" evidence="1">
    <location>
        <begin position="188"/>
        <end position="210"/>
    </location>
</feature>
<reference evidence="3 5" key="3">
    <citation type="submission" date="2017-11" db="EMBL/GenBank/DDBJ databases">
        <title>De-novo sequencing of pomegranate (Punica granatum L.) genome.</title>
        <authorList>
            <person name="Akparov Z."/>
            <person name="Amiraslanov A."/>
            <person name="Hajiyeva S."/>
            <person name="Abbasov M."/>
            <person name="Kaur K."/>
            <person name="Hamwieh A."/>
            <person name="Solovyev V."/>
            <person name="Salamov A."/>
            <person name="Braich B."/>
            <person name="Kosarev P."/>
            <person name="Mahmoud A."/>
            <person name="Hajiyev E."/>
            <person name="Babayeva S."/>
            <person name="Izzatullayeva V."/>
            <person name="Mammadov A."/>
            <person name="Mammadov A."/>
            <person name="Sharifova S."/>
            <person name="Ojaghi J."/>
            <person name="Eynullazada K."/>
            <person name="Bayramov B."/>
            <person name="Abdulazimova A."/>
            <person name="Shahmuradov I."/>
        </authorList>
    </citation>
    <scope>NUCLEOTIDE SEQUENCE [LARGE SCALE GENOMIC DNA]</scope>
    <source>
        <strain evidence="3">AG2017</strain>
        <strain evidence="5">cv. AG2017</strain>
        <tissue evidence="3">Leaf</tissue>
    </source>
</reference>
<dbReference type="Proteomes" id="UP000233551">
    <property type="component" value="Unassembled WGS sequence"/>
</dbReference>
<name>A0A218X7J2_PUNGR</name>
<dbReference type="EMBL" id="PGOL01002702">
    <property type="protein sequence ID" value="PKI45635.1"/>
    <property type="molecule type" value="Genomic_DNA"/>
</dbReference>
<reference evidence="4" key="1">
    <citation type="journal article" date="2017" name="Plant J.">
        <title>The pomegranate (Punica granatum L.) genome and the genomics of punicalagin biosynthesis.</title>
        <authorList>
            <person name="Qin G."/>
            <person name="Xu C."/>
            <person name="Ming R."/>
            <person name="Tang H."/>
            <person name="Guyot R."/>
            <person name="Kramer E.M."/>
            <person name="Hu Y."/>
            <person name="Yi X."/>
            <person name="Qi Y."/>
            <person name="Xu X."/>
            <person name="Gao Z."/>
            <person name="Pan H."/>
            <person name="Jian J."/>
            <person name="Tian Y."/>
            <person name="Yue Z."/>
            <person name="Xu Y."/>
        </authorList>
    </citation>
    <scope>NUCLEOTIDE SEQUENCE [LARGE SCALE GENOMIC DNA]</scope>
    <source>
        <strain evidence="4">cv. Dabenzi</strain>
    </source>
</reference>